<dbReference type="PANTHER" id="PTHR30408:SF13">
    <property type="entry name" value="TYPE I RESTRICTION ENZYME HINDI SPECIFICITY SUBUNIT"/>
    <property type="match status" value="1"/>
</dbReference>
<organism evidence="5 6">
    <name type="scientific">Proteiniclasticum sediminis</name>
    <dbReference type="NCBI Taxonomy" id="2804028"/>
    <lineage>
        <taxon>Bacteria</taxon>
        <taxon>Bacillati</taxon>
        <taxon>Bacillota</taxon>
        <taxon>Clostridia</taxon>
        <taxon>Eubacteriales</taxon>
        <taxon>Clostridiaceae</taxon>
        <taxon>Proteiniclasticum</taxon>
    </lineage>
</organism>
<dbReference type="PANTHER" id="PTHR30408">
    <property type="entry name" value="TYPE-1 RESTRICTION ENZYME ECOKI SPECIFICITY PROTEIN"/>
    <property type="match status" value="1"/>
</dbReference>
<dbReference type="GO" id="GO:0016787">
    <property type="term" value="F:hydrolase activity"/>
    <property type="evidence" value="ECO:0007669"/>
    <property type="project" value="UniProtKB-KW"/>
</dbReference>
<feature type="domain" description="Type I restriction modification DNA specificity" evidence="4">
    <location>
        <begin position="217"/>
        <end position="320"/>
    </location>
</feature>
<evidence type="ECO:0000256" key="2">
    <source>
        <dbReference type="ARBA" id="ARBA00022747"/>
    </source>
</evidence>
<dbReference type="AlphaFoldDB" id="A0A941CNK7"/>
<keyword evidence="3" id="KW-0238">DNA-binding</keyword>
<dbReference type="Proteomes" id="UP000675379">
    <property type="component" value="Unassembled WGS sequence"/>
</dbReference>
<dbReference type="RefSeq" id="WP_211800581.1">
    <property type="nucleotide sequence ID" value="NZ_JAGSCS010000006.1"/>
</dbReference>
<dbReference type="CDD" id="cd17243">
    <property type="entry name" value="RMtype1_S_AchA6I-TRD2-CR2_like"/>
    <property type="match status" value="1"/>
</dbReference>
<protein>
    <submittedName>
        <fullName evidence="5">Restriction endonuclease subunit S</fullName>
        <ecNumber evidence="5">3.1.21.-</ecNumber>
    </submittedName>
</protein>
<comment type="caution">
    <text evidence="5">The sequence shown here is derived from an EMBL/GenBank/DDBJ whole genome shotgun (WGS) entry which is preliminary data.</text>
</comment>
<name>A0A941CNK7_9CLOT</name>
<evidence type="ECO:0000259" key="4">
    <source>
        <dbReference type="Pfam" id="PF01420"/>
    </source>
</evidence>
<accession>A0A941CNK7</accession>
<keyword evidence="5" id="KW-0255">Endonuclease</keyword>
<dbReference type="CDD" id="cd17288">
    <property type="entry name" value="RMtype1_S_LlaAI06ORF1089P_TRD1-CR1_like"/>
    <property type="match status" value="1"/>
</dbReference>
<evidence type="ECO:0000256" key="1">
    <source>
        <dbReference type="ARBA" id="ARBA00010923"/>
    </source>
</evidence>
<feature type="domain" description="Type I restriction modification DNA specificity" evidence="4">
    <location>
        <begin position="14"/>
        <end position="181"/>
    </location>
</feature>
<keyword evidence="5" id="KW-0540">Nuclease</keyword>
<dbReference type="GO" id="GO:0004519">
    <property type="term" value="F:endonuclease activity"/>
    <property type="evidence" value="ECO:0007669"/>
    <property type="project" value="UniProtKB-KW"/>
</dbReference>
<dbReference type="GO" id="GO:0003677">
    <property type="term" value="F:DNA binding"/>
    <property type="evidence" value="ECO:0007669"/>
    <property type="project" value="UniProtKB-KW"/>
</dbReference>
<dbReference type="EMBL" id="JAGSCS010000006">
    <property type="protein sequence ID" value="MBR0575902.1"/>
    <property type="molecule type" value="Genomic_DNA"/>
</dbReference>
<dbReference type="InterPro" id="IPR000055">
    <property type="entry name" value="Restrct_endonuc_typeI_TRD"/>
</dbReference>
<dbReference type="InterPro" id="IPR044946">
    <property type="entry name" value="Restrct_endonuc_typeI_TRD_sf"/>
</dbReference>
<evidence type="ECO:0000313" key="6">
    <source>
        <dbReference type="Proteomes" id="UP000675379"/>
    </source>
</evidence>
<reference evidence="5" key="1">
    <citation type="submission" date="2021-04" db="EMBL/GenBank/DDBJ databases">
        <title>Proteiniclasticum sedimins sp. nov., an obligate anaerobic bacterium isolated from anaerobic sludge.</title>
        <authorList>
            <person name="Liu J."/>
        </authorList>
    </citation>
    <scope>NUCLEOTIDE SEQUENCE</scope>
    <source>
        <strain evidence="5">BAD-10</strain>
    </source>
</reference>
<proteinExistence type="inferred from homology"/>
<sequence length="371" mass="41279">MKFAEDWGHLDMKSKLSENIDLIGGGTPKTSVPEYWGGDIPWLSVKDFNDDSRYVYSTEKKITEAGLANSSTKLLNVDDIIISARGTVGELAMIPFPMAFNQSCYGIRGKKGKVIQTYLYYLLKDSIRLLKRQTHGSVFDTITRDTFANIYVDFPSLAEQQMIADTLSALDARIAENRKINHHLVQMAQAIFTESCSEGETAVLSDILTVCYGKDHKRLGDGVIPCYGSGGIMRYVDKPLYTGESVLIPRKGSLNNVMYVNEAFWTVDTMFYTQMTHPNVAKFAYFIMRAIDLAGMNVGSAVPSMTTTVLNSLEIVLPSDDTLANFEENVTPMFLKMQANNEESARLAELRDTLLPRLMSGELSVSDLSSK</sequence>
<dbReference type="SUPFAM" id="SSF116734">
    <property type="entry name" value="DNA methylase specificity domain"/>
    <property type="match status" value="2"/>
</dbReference>
<keyword evidence="5" id="KW-0378">Hydrolase</keyword>
<dbReference type="Pfam" id="PF01420">
    <property type="entry name" value="Methylase_S"/>
    <property type="match status" value="2"/>
</dbReference>
<keyword evidence="2" id="KW-0680">Restriction system</keyword>
<dbReference type="EC" id="3.1.21.-" evidence="5"/>
<keyword evidence="6" id="KW-1185">Reference proteome</keyword>
<evidence type="ECO:0000256" key="3">
    <source>
        <dbReference type="ARBA" id="ARBA00023125"/>
    </source>
</evidence>
<dbReference type="Gene3D" id="3.90.220.20">
    <property type="entry name" value="DNA methylase specificity domains"/>
    <property type="match status" value="2"/>
</dbReference>
<evidence type="ECO:0000313" key="5">
    <source>
        <dbReference type="EMBL" id="MBR0575902.1"/>
    </source>
</evidence>
<dbReference type="GO" id="GO:0009307">
    <property type="term" value="P:DNA restriction-modification system"/>
    <property type="evidence" value="ECO:0007669"/>
    <property type="project" value="UniProtKB-KW"/>
</dbReference>
<dbReference type="InterPro" id="IPR052021">
    <property type="entry name" value="Type-I_RS_S_subunit"/>
</dbReference>
<comment type="similarity">
    <text evidence="1">Belongs to the type-I restriction system S methylase family.</text>
</comment>
<gene>
    <name evidence="5" type="ORF">KCG48_06060</name>
</gene>